<keyword evidence="8" id="KW-0067">ATP-binding</keyword>
<dbReference type="GO" id="GO:0004674">
    <property type="term" value="F:protein serine/threonine kinase activity"/>
    <property type="evidence" value="ECO:0007669"/>
    <property type="project" value="UniProtKB-KW"/>
</dbReference>
<evidence type="ECO:0000256" key="7">
    <source>
        <dbReference type="ARBA" id="ARBA00022777"/>
    </source>
</evidence>
<dbReference type="GO" id="GO:0030247">
    <property type="term" value="F:polysaccharide binding"/>
    <property type="evidence" value="ECO:0007669"/>
    <property type="project" value="InterPro"/>
</dbReference>
<evidence type="ECO:0000256" key="8">
    <source>
        <dbReference type="ARBA" id="ARBA00022840"/>
    </source>
</evidence>
<gene>
    <name evidence="14" type="primary">LOC108998203</name>
</gene>
<dbReference type="PANTHER" id="PTHR27009">
    <property type="entry name" value="RUST RESISTANCE KINASE LR10-RELATED"/>
    <property type="match status" value="1"/>
</dbReference>
<dbReference type="InterPro" id="IPR000719">
    <property type="entry name" value="Prot_kinase_dom"/>
</dbReference>
<keyword evidence="10" id="KW-0472">Membrane</keyword>
<dbReference type="KEGG" id="jre:108998203"/>
<keyword evidence="6" id="KW-0547">Nucleotide-binding</keyword>
<sequence length="742" mass="84484">MERGMAFSAGLSLLDVLPASQVLRMILFSNRLISFSDVPYLWLSLLRGRGMAFPAGLRVLISTVLVLILVLPASSLKNNHHYCPPSSCGSISNISYPLRLKGDPPNCGDQRFELSCDENNHTLLSLHDGSKYYVSQINYNNYTIRIVDSGIQEDNYSFIPRYFLNYGNFSWLDWRIPQYSSIVVAIVNCEKWPMTSTSSLIYLDTNCSTINKGYGSSSRSSFSQDSKRYLYLIDGVVNVMDVEESCTIEQMSLTSWPIQISADPNASCTDIRNVFLSGFELSWHQIYCGSCGYYNCHSDNDDNQPRCHRWRKGNTFVNFFREHAETVAKYTGLFWLNGRLTKLREYYACCTSDGNVIRYPNLAALLIGLLLEWRLSISVLGAPFVIAFFIYKWRRRHLSMYDNVEEFLQGQNNLMPIRYSLSEIKKMTKGFRERLGEGGYGTVFKGTLRSGHLVAVKMLSQSKANGQDFINEVATIGRIHHVNIVQLIGFCVHGSKRALVYEFMPNGSLNEHIFSSEPNILNYEKTYDIALGVARGIEYLHQGCDMQILHFDIKPHNILLDENLKPKVSDFGLAKLYPVEDSIVPLTRARGTFGYMAPEMLYKNIGGVSYKADVYSFGMLLMEMVSRRKNLNVSTEHLSQIYFPTWVYDQFHDGKNIEIQDATEDERKLCKKMMIVALWCIQLKPSDRPSMNKVVKMLEGDVECLQVPLKPLHPSPKREIKDARDNSNQASSSIQLDESSLT</sequence>
<evidence type="ECO:0000256" key="11">
    <source>
        <dbReference type="ARBA" id="ARBA00023180"/>
    </source>
</evidence>
<keyword evidence="2" id="KW-0723">Serine/threonine-protein kinase</keyword>
<dbReference type="GO" id="GO:0016020">
    <property type="term" value="C:membrane"/>
    <property type="evidence" value="ECO:0007669"/>
    <property type="project" value="UniProtKB-SubCell"/>
</dbReference>
<evidence type="ECO:0000256" key="3">
    <source>
        <dbReference type="ARBA" id="ARBA00022679"/>
    </source>
</evidence>
<evidence type="ECO:0000256" key="12">
    <source>
        <dbReference type="SAM" id="MobiDB-lite"/>
    </source>
</evidence>
<dbReference type="Gramene" id="Jr08_15820_p1">
    <property type="protein sequence ID" value="cds.Jr08_15820_p1"/>
    <property type="gene ID" value="Jr08_15820"/>
</dbReference>
<dbReference type="Proteomes" id="UP000235220">
    <property type="component" value="Chromosome 8"/>
</dbReference>
<dbReference type="GO" id="GO:0005524">
    <property type="term" value="F:ATP binding"/>
    <property type="evidence" value="ECO:0007669"/>
    <property type="project" value="UniProtKB-UniRule"/>
</dbReference>
<dbReference type="FunFam" id="1.10.510.10:FF:000590">
    <property type="entry name" value="PR5-like receptor kinase"/>
    <property type="match status" value="1"/>
</dbReference>
<proteinExistence type="predicted"/>
<evidence type="ECO:0000256" key="2">
    <source>
        <dbReference type="ARBA" id="ARBA00022527"/>
    </source>
</evidence>
<keyword evidence="3" id="KW-0808">Transferase</keyword>
<feature type="region of interest" description="Disordered" evidence="12">
    <location>
        <begin position="709"/>
        <end position="742"/>
    </location>
</feature>
<evidence type="ECO:0000313" key="13">
    <source>
        <dbReference type="Proteomes" id="UP000235220"/>
    </source>
</evidence>
<dbReference type="SMART" id="SM00220">
    <property type="entry name" value="S_TKc"/>
    <property type="match status" value="1"/>
</dbReference>
<keyword evidence="7" id="KW-0418">Kinase</keyword>
<dbReference type="InterPro" id="IPR011009">
    <property type="entry name" value="Kinase-like_dom_sf"/>
</dbReference>
<feature type="compositionally biased region" description="Basic and acidic residues" evidence="12">
    <location>
        <begin position="716"/>
        <end position="725"/>
    </location>
</feature>
<dbReference type="Gene3D" id="1.10.510.10">
    <property type="entry name" value="Transferase(Phosphotransferase) domain 1"/>
    <property type="match status" value="1"/>
</dbReference>
<dbReference type="GeneID" id="108998203"/>
<evidence type="ECO:0000256" key="5">
    <source>
        <dbReference type="ARBA" id="ARBA00022729"/>
    </source>
</evidence>
<evidence type="ECO:0000256" key="9">
    <source>
        <dbReference type="ARBA" id="ARBA00022989"/>
    </source>
</evidence>
<keyword evidence="11" id="KW-0325">Glycoprotein</keyword>
<evidence type="ECO:0000313" key="14">
    <source>
        <dbReference type="RefSeq" id="XP_018830243.1"/>
    </source>
</evidence>
<keyword evidence="13" id="KW-1185">Reference proteome</keyword>
<dbReference type="SUPFAM" id="SSF56112">
    <property type="entry name" value="Protein kinase-like (PK-like)"/>
    <property type="match status" value="1"/>
</dbReference>
<dbReference type="InterPro" id="IPR017441">
    <property type="entry name" value="Protein_kinase_ATP_BS"/>
</dbReference>
<name>A0A2I4FF17_JUGRE</name>
<dbReference type="InterPro" id="IPR008271">
    <property type="entry name" value="Ser/Thr_kinase_AS"/>
</dbReference>
<evidence type="ECO:0000256" key="10">
    <source>
        <dbReference type="ARBA" id="ARBA00023136"/>
    </source>
</evidence>
<dbReference type="Gene3D" id="3.30.200.20">
    <property type="entry name" value="Phosphorylase Kinase, domain 1"/>
    <property type="match status" value="1"/>
</dbReference>
<accession>A0A2I4FF17</accession>
<organism evidence="13 14">
    <name type="scientific">Juglans regia</name>
    <name type="common">English walnut</name>
    <dbReference type="NCBI Taxonomy" id="51240"/>
    <lineage>
        <taxon>Eukaryota</taxon>
        <taxon>Viridiplantae</taxon>
        <taxon>Streptophyta</taxon>
        <taxon>Embryophyta</taxon>
        <taxon>Tracheophyta</taxon>
        <taxon>Spermatophyta</taxon>
        <taxon>Magnoliopsida</taxon>
        <taxon>eudicotyledons</taxon>
        <taxon>Gunneridae</taxon>
        <taxon>Pentapetalae</taxon>
        <taxon>rosids</taxon>
        <taxon>fabids</taxon>
        <taxon>Fagales</taxon>
        <taxon>Juglandaceae</taxon>
        <taxon>Juglans</taxon>
    </lineage>
</organism>
<dbReference type="PROSITE" id="PS00108">
    <property type="entry name" value="PROTEIN_KINASE_ST"/>
    <property type="match status" value="1"/>
</dbReference>
<keyword evidence="5" id="KW-0732">Signal</keyword>
<dbReference type="OrthoDB" id="544400at2759"/>
<feature type="compositionally biased region" description="Polar residues" evidence="12">
    <location>
        <begin position="726"/>
        <end position="742"/>
    </location>
</feature>
<protein>
    <submittedName>
        <fullName evidence="14">LEAF RUST 10 DISEASE-RESISTANCE LOCUS RECEPTOR-LIKE PROTEIN KINASE-like 2.2 isoform X1</fullName>
    </submittedName>
</protein>
<dbReference type="InterPro" id="IPR045874">
    <property type="entry name" value="LRK10/LRL21-25-like"/>
</dbReference>
<evidence type="ECO:0000256" key="6">
    <source>
        <dbReference type="ARBA" id="ARBA00022741"/>
    </source>
</evidence>
<reference evidence="14" key="1">
    <citation type="submission" date="2025-08" db="UniProtKB">
        <authorList>
            <consortium name="RefSeq"/>
        </authorList>
    </citation>
    <scope>IDENTIFICATION</scope>
    <source>
        <tissue evidence="14">Leaves</tissue>
    </source>
</reference>
<dbReference type="FunFam" id="3.30.200.20:FF:000178">
    <property type="entry name" value="serine/threonine-protein kinase PBS1-like"/>
    <property type="match status" value="1"/>
</dbReference>
<dbReference type="Pfam" id="PF00069">
    <property type="entry name" value="Pkinase"/>
    <property type="match status" value="1"/>
</dbReference>
<dbReference type="PROSITE" id="PS50011">
    <property type="entry name" value="PROTEIN_KINASE_DOM"/>
    <property type="match status" value="1"/>
</dbReference>
<comment type="subcellular location">
    <subcellularLocation>
        <location evidence="1">Membrane</location>
        <topology evidence="1">Single-pass type I membrane protein</topology>
    </subcellularLocation>
</comment>
<dbReference type="InterPro" id="IPR025287">
    <property type="entry name" value="WAK_GUB"/>
</dbReference>
<keyword evidence="4" id="KW-0812">Transmembrane</keyword>
<evidence type="ECO:0000256" key="4">
    <source>
        <dbReference type="ARBA" id="ARBA00022692"/>
    </source>
</evidence>
<dbReference type="Pfam" id="PF13947">
    <property type="entry name" value="GUB_WAK_bind"/>
    <property type="match status" value="1"/>
</dbReference>
<dbReference type="RefSeq" id="XP_018830243.1">
    <property type="nucleotide sequence ID" value="XM_018974698.2"/>
</dbReference>
<dbReference type="AlphaFoldDB" id="A0A2I4FF17"/>
<evidence type="ECO:0000256" key="1">
    <source>
        <dbReference type="ARBA" id="ARBA00004479"/>
    </source>
</evidence>
<keyword evidence="9" id="KW-1133">Transmembrane helix</keyword>
<dbReference type="PROSITE" id="PS00107">
    <property type="entry name" value="PROTEIN_KINASE_ATP"/>
    <property type="match status" value="1"/>
</dbReference>